<dbReference type="Gene3D" id="3.90.1690.10">
    <property type="entry name" value="phage-related protein like domain"/>
    <property type="match status" value="1"/>
</dbReference>
<evidence type="ECO:0000313" key="2">
    <source>
        <dbReference type="Proteomes" id="UP000199662"/>
    </source>
</evidence>
<accession>A0A1H6YDZ0</accession>
<keyword evidence="2" id="KW-1185">Reference proteome</keyword>
<dbReference type="EMBL" id="FNZK01000006">
    <property type="protein sequence ID" value="SEJ35402.1"/>
    <property type="molecule type" value="Genomic_DNA"/>
</dbReference>
<sequence>MPKTIFDLVAAPLISTYYIENPSNKIPYLGSLLFPAEKQVGLDLSWIRGFNGLAVSLAPSAFDAKAPVRERIGLAKIETEMPFFRESFRIGEKERMELLKVLAGMNRAIVEPIIKKIYNDAQNLIDGADVVAERMRMQLLSMGKIQVVGKDGQGYSYDYKFPNKHRAALTGTDKFSDTENADAVELIQGWQDQVETDTGNRPSLGLCTRKTWGYLLKNKKIRLDMNPIGGQNIIMTDSMLKSYISEKLGLKVSVYNKKFAMEVGGAGEQFYPDNYFTLMPDGNLGKSYYGTTPEEADLMSGQSVAETSIVNTGIAVTTIKEPHPVNTQTIVSEIVLPSFEAIDSVFIAKVG</sequence>
<dbReference type="Pfam" id="PF03864">
    <property type="entry name" value="Phage_cap_E"/>
    <property type="match status" value="1"/>
</dbReference>
<organism evidence="1 2">
    <name type="scientific">Propionispira arboris</name>
    <dbReference type="NCBI Taxonomy" id="84035"/>
    <lineage>
        <taxon>Bacteria</taxon>
        <taxon>Bacillati</taxon>
        <taxon>Bacillota</taxon>
        <taxon>Negativicutes</taxon>
        <taxon>Selenomonadales</taxon>
        <taxon>Selenomonadaceae</taxon>
        <taxon>Propionispira</taxon>
    </lineage>
</organism>
<dbReference type="Proteomes" id="UP000199662">
    <property type="component" value="Unassembled WGS sequence"/>
</dbReference>
<dbReference type="STRING" id="84035.SAMN05660742_10681"/>
<reference evidence="1 2" key="1">
    <citation type="submission" date="2016-10" db="EMBL/GenBank/DDBJ databases">
        <authorList>
            <person name="de Groot N.N."/>
        </authorList>
    </citation>
    <scope>NUCLEOTIDE SEQUENCE [LARGE SCALE GENOMIC DNA]</scope>
    <source>
        <strain evidence="1 2">DSM 2179</strain>
    </source>
</reference>
<dbReference type="InterPro" id="IPR005564">
    <property type="entry name" value="Major_capsid_GpE"/>
</dbReference>
<proteinExistence type="predicted"/>
<name>A0A1H6YDZ0_9FIRM</name>
<dbReference type="InterPro" id="IPR053738">
    <property type="entry name" value="Lambda_capsid_assembly"/>
</dbReference>
<dbReference type="AlphaFoldDB" id="A0A1H6YDZ0"/>
<evidence type="ECO:0000313" key="1">
    <source>
        <dbReference type="EMBL" id="SEJ35402.1"/>
    </source>
</evidence>
<protein>
    <submittedName>
        <fullName evidence="1">Phage major capsid protein E</fullName>
    </submittedName>
</protein>
<gene>
    <name evidence="1" type="ORF">SAMN05660742_10681</name>
</gene>
<dbReference type="RefSeq" id="WP_091830654.1">
    <property type="nucleotide sequence ID" value="NZ_FNZK01000006.1"/>
</dbReference>